<evidence type="ECO:0000256" key="1">
    <source>
        <dbReference type="SAM" id="MobiDB-lite"/>
    </source>
</evidence>
<dbReference type="Proteomes" id="UP001221757">
    <property type="component" value="Unassembled WGS sequence"/>
</dbReference>
<name>A0AAD7M6U0_MYCRO</name>
<organism evidence="2 3">
    <name type="scientific">Mycena rosella</name>
    <name type="common">Pink bonnet</name>
    <name type="synonym">Agaricus rosellus</name>
    <dbReference type="NCBI Taxonomy" id="1033263"/>
    <lineage>
        <taxon>Eukaryota</taxon>
        <taxon>Fungi</taxon>
        <taxon>Dikarya</taxon>
        <taxon>Basidiomycota</taxon>
        <taxon>Agaricomycotina</taxon>
        <taxon>Agaricomycetes</taxon>
        <taxon>Agaricomycetidae</taxon>
        <taxon>Agaricales</taxon>
        <taxon>Marasmiineae</taxon>
        <taxon>Mycenaceae</taxon>
        <taxon>Mycena</taxon>
    </lineage>
</organism>
<keyword evidence="3" id="KW-1185">Reference proteome</keyword>
<comment type="caution">
    <text evidence="2">The sequence shown here is derived from an EMBL/GenBank/DDBJ whole genome shotgun (WGS) entry which is preliminary data.</text>
</comment>
<evidence type="ECO:0000313" key="2">
    <source>
        <dbReference type="EMBL" id="KAJ7704018.1"/>
    </source>
</evidence>
<reference evidence="2" key="1">
    <citation type="submission" date="2023-03" db="EMBL/GenBank/DDBJ databases">
        <title>Massive genome expansion in bonnet fungi (Mycena s.s.) driven by repeated elements and novel gene families across ecological guilds.</title>
        <authorList>
            <consortium name="Lawrence Berkeley National Laboratory"/>
            <person name="Harder C.B."/>
            <person name="Miyauchi S."/>
            <person name="Viragh M."/>
            <person name="Kuo A."/>
            <person name="Thoen E."/>
            <person name="Andreopoulos B."/>
            <person name="Lu D."/>
            <person name="Skrede I."/>
            <person name="Drula E."/>
            <person name="Henrissat B."/>
            <person name="Morin E."/>
            <person name="Kohler A."/>
            <person name="Barry K."/>
            <person name="LaButti K."/>
            <person name="Morin E."/>
            <person name="Salamov A."/>
            <person name="Lipzen A."/>
            <person name="Mereny Z."/>
            <person name="Hegedus B."/>
            <person name="Baldrian P."/>
            <person name="Stursova M."/>
            <person name="Weitz H."/>
            <person name="Taylor A."/>
            <person name="Grigoriev I.V."/>
            <person name="Nagy L.G."/>
            <person name="Martin F."/>
            <person name="Kauserud H."/>
        </authorList>
    </citation>
    <scope>NUCLEOTIDE SEQUENCE</scope>
    <source>
        <strain evidence="2">CBHHK067</strain>
    </source>
</reference>
<gene>
    <name evidence="2" type="ORF">B0H17DRAFT_1127043</name>
</gene>
<feature type="region of interest" description="Disordered" evidence="1">
    <location>
        <begin position="56"/>
        <end position="78"/>
    </location>
</feature>
<evidence type="ECO:0000313" key="3">
    <source>
        <dbReference type="Proteomes" id="UP001221757"/>
    </source>
</evidence>
<accession>A0AAD7M6U0</accession>
<proteinExistence type="predicted"/>
<sequence length="154" mass="17314">MCGSVTATVTRGWDSNRHNTGPTGWYNCGYDCGCTGIFWNSNSGYVKLLGNVAAPASSRSGQGYQSKGSGRREEPHLGRTWDGHKFSFVQENWMEITNVNVWWTRKTKCVSAVNERNYWKGPRTRNGGNWNNRGANWYRSKLLYDNGSGWNGGC</sequence>
<dbReference type="AlphaFoldDB" id="A0AAD7M6U0"/>
<protein>
    <submittedName>
        <fullName evidence="2">Uncharacterized protein</fullName>
    </submittedName>
</protein>
<feature type="compositionally biased region" description="Polar residues" evidence="1">
    <location>
        <begin position="57"/>
        <end position="68"/>
    </location>
</feature>
<dbReference type="EMBL" id="JARKIE010000011">
    <property type="protein sequence ID" value="KAJ7704018.1"/>
    <property type="molecule type" value="Genomic_DNA"/>
</dbReference>